<feature type="transmembrane region" description="Helical" evidence="6">
    <location>
        <begin position="365"/>
        <end position="386"/>
    </location>
</feature>
<evidence type="ECO:0000256" key="3">
    <source>
        <dbReference type="ARBA" id="ARBA00022692"/>
    </source>
</evidence>
<evidence type="ECO:0000313" key="7">
    <source>
        <dbReference type="EMBL" id="RIJ36889.1"/>
    </source>
</evidence>
<feature type="transmembrane region" description="Helical" evidence="6">
    <location>
        <begin position="147"/>
        <end position="167"/>
    </location>
</feature>
<feature type="transmembrane region" description="Helical" evidence="6">
    <location>
        <begin position="173"/>
        <end position="193"/>
    </location>
</feature>
<dbReference type="Proteomes" id="UP000266005">
    <property type="component" value="Unassembled WGS sequence"/>
</dbReference>
<name>A0A399S365_9BACT</name>
<keyword evidence="3 6" id="KW-0812">Transmembrane</keyword>
<evidence type="ECO:0000256" key="6">
    <source>
        <dbReference type="SAM" id="Phobius"/>
    </source>
</evidence>
<keyword evidence="5 6" id="KW-0472">Membrane</keyword>
<comment type="subcellular location">
    <subcellularLocation>
        <location evidence="1">Cell membrane</location>
        <topology evidence="1">Multi-pass membrane protein</topology>
    </subcellularLocation>
</comment>
<reference evidence="8" key="1">
    <citation type="submission" date="2018-08" db="EMBL/GenBank/DDBJ databases">
        <title>Mucilaginibacter sp. MYSH2.</title>
        <authorList>
            <person name="Seo T."/>
        </authorList>
    </citation>
    <scope>NUCLEOTIDE SEQUENCE [LARGE SCALE GENOMIC DNA]</scope>
    <source>
        <strain evidence="8">KIRAN</strain>
    </source>
</reference>
<accession>A0A399S365</accession>
<feature type="transmembrane region" description="Helical" evidence="6">
    <location>
        <begin position="447"/>
        <end position="467"/>
    </location>
</feature>
<dbReference type="GO" id="GO:0005886">
    <property type="term" value="C:plasma membrane"/>
    <property type="evidence" value="ECO:0007669"/>
    <property type="project" value="UniProtKB-SubCell"/>
</dbReference>
<feature type="transmembrane region" description="Helical" evidence="6">
    <location>
        <begin position="332"/>
        <end position="353"/>
    </location>
</feature>
<keyword evidence="8" id="KW-1185">Reference proteome</keyword>
<proteinExistence type="predicted"/>
<dbReference type="RefSeq" id="WP_119432825.1">
    <property type="nucleotide sequence ID" value="NZ_QWGE01000004.1"/>
</dbReference>
<feature type="transmembrane region" description="Helical" evidence="6">
    <location>
        <begin position="252"/>
        <end position="279"/>
    </location>
</feature>
<sequence length="472" mass="53386">MLRKLLSHAAIYALAAQIPRVAGILALPIITPHLTSADYGVAGVVTAYVSALGVVQSLGLSVVMANAFVKYPTRYKWVWRQIGGIVTLWSVIYGFLLGFALYYILPEEAFGNRWTIILLNLVPALFFNHTTFQGGFLYYLKQKPFPVALHTFIIGAILVVLNVYFIAFMNLGYMGWFYSSFIGAALSFAYYLYPIYFIEGLWPIFLFKKRRVSALLKVGLPAIPHHVSYILLDASDKIVMDAVRVPIRNIGAYNIASSFGLYFSAAAQAIVYSASPLYLKLYAKEEGLVRNMEVRSLTHILQLLFLAATSVLSLWMKEIFELLIKNDTLQQAYPLAIIILMGYNYIPMHLAAVQWLSFNQKTQNLWKISLVASIGNIVLNLIFVPVFGVKAAAYSTFLTLMYMGYSGFYLKSFRQENSVPFYPLTWLAITVLLLIVVYFFVEFSVNMKLLVTLLIGTTYAFISWFMVKQLKY</sequence>
<organism evidence="7 8">
    <name type="scientific">Pontibacter oryzae</name>
    <dbReference type="NCBI Taxonomy" id="2304593"/>
    <lineage>
        <taxon>Bacteria</taxon>
        <taxon>Pseudomonadati</taxon>
        <taxon>Bacteroidota</taxon>
        <taxon>Cytophagia</taxon>
        <taxon>Cytophagales</taxon>
        <taxon>Hymenobacteraceae</taxon>
        <taxon>Pontibacter</taxon>
    </lineage>
</organism>
<dbReference type="EMBL" id="QWGE01000004">
    <property type="protein sequence ID" value="RIJ36889.1"/>
    <property type="molecule type" value="Genomic_DNA"/>
</dbReference>
<dbReference type="PANTHER" id="PTHR30250:SF11">
    <property type="entry name" value="O-ANTIGEN TRANSPORTER-RELATED"/>
    <property type="match status" value="1"/>
</dbReference>
<evidence type="ECO:0000256" key="5">
    <source>
        <dbReference type="ARBA" id="ARBA00023136"/>
    </source>
</evidence>
<dbReference type="InterPro" id="IPR050833">
    <property type="entry name" value="Poly_Biosynth_Transport"/>
</dbReference>
<dbReference type="OrthoDB" id="1495589at2"/>
<evidence type="ECO:0000256" key="4">
    <source>
        <dbReference type="ARBA" id="ARBA00022989"/>
    </source>
</evidence>
<dbReference type="AlphaFoldDB" id="A0A399S365"/>
<keyword evidence="4 6" id="KW-1133">Transmembrane helix</keyword>
<feature type="transmembrane region" description="Helical" evidence="6">
    <location>
        <begin position="392"/>
        <end position="410"/>
    </location>
</feature>
<evidence type="ECO:0000256" key="1">
    <source>
        <dbReference type="ARBA" id="ARBA00004651"/>
    </source>
</evidence>
<feature type="transmembrane region" description="Helical" evidence="6">
    <location>
        <begin position="81"/>
        <end position="105"/>
    </location>
</feature>
<gene>
    <name evidence="7" type="ORF">D1627_13765</name>
</gene>
<feature type="transmembrane region" description="Helical" evidence="6">
    <location>
        <begin position="422"/>
        <end position="441"/>
    </location>
</feature>
<dbReference type="PANTHER" id="PTHR30250">
    <property type="entry name" value="PST FAMILY PREDICTED COLANIC ACID TRANSPORTER"/>
    <property type="match status" value="1"/>
</dbReference>
<feature type="transmembrane region" description="Helical" evidence="6">
    <location>
        <begin position="117"/>
        <end position="140"/>
    </location>
</feature>
<feature type="transmembrane region" description="Helical" evidence="6">
    <location>
        <begin position="42"/>
        <end position="69"/>
    </location>
</feature>
<evidence type="ECO:0000256" key="2">
    <source>
        <dbReference type="ARBA" id="ARBA00022475"/>
    </source>
</evidence>
<comment type="caution">
    <text evidence="7">The sequence shown here is derived from an EMBL/GenBank/DDBJ whole genome shotgun (WGS) entry which is preliminary data.</text>
</comment>
<evidence type="ECO:0000313" key="8">
    <source>
        <dbReference type="Proteomes" id="UP000266005"/>
    </source>
</evidence>
<protein>
    <submittedName>
        <fullName evidence="7">Lipopolysaccharide biosynthesis protein</fullName>
    </submittedName>
</protein>
<keyword evidence="2" id="KW-1003">Cell membrane</keyword>